<dbReference type="PANTHER" id="PTHR10622:SF12">
    <property type="entry name" value="HET DOMAIN-CONTAINING PROTEIN"/>
    <property type="match status" value="1"/>
</dbReference>
<dbReference type="PANTHER" id="PTHR10622">
    <property type="entry name" value="HET DOMAIN-CONTAINING PROTEIN"/>
    <property type="match status" value="1"/>
</dbReference>
<dbReference type="Proteomes" id="UP000799539">
    <property type="component" value="Unassembled WGS sequence"/>
</dbReference>
<protein>
    <recommendedName>
        <fullName evidence="3">Heterokaryon incompatibility domain-containing protein</fullName>
    </recommendedName>
</protein>
<name>A0A6A6FAV3_9PEZI</name>
<dbReference type="AlphaFoldDB" id="A0A6A6FAV3"/>
<keyword evidence="2" id="KW-1185">Reference proteome</keyword>
<organism evidence="1 2">
    <name type="scientific">Cercospora zeae-maydis SCOH1-5</name>
    <dbReference type="NCBI Taxonomy" id="717836"/>
    <lineage>
        <taxon>Eukaryota</taxon>
        <taxon>Fungi</taxon>
        <taxon>Dikarya</taxon>
        <taxon>Ascomycota</taxon>
        <taxon>Pezizomycotina</taxon>
        <taxon>Dothideomycetes</taxon>
        <taxon>Dothideomycetidae</taxon>
        <taxon>Mycosphaerellales</taxon>
        <taxon>Mycosphaerellaceae</taxon>
        <taxon>Cercospora</taxon>
    </lineage>
</organism>
<dbReference type="EMBL" id="ML992680">
    <property type="protein sequence ID" value="KAF2210552.1"/>
    <property type="molecule type" value="Genomic_DNA"/>
</dbReference>
<proteinExistence type="predicted"/>
<reference evidence="1" key="1">
    <citation type="journal article" date="2020" name="Stud. Mycol.">
        <title>101 Dothideomycetes genomes: a test case for predicting lifestyles and emergence of pathogens.</title>
        <authorList>
            <person name="Haridas S."/>
            <person name="Albert R."/>
            <person name="Binder M."/>
            <person name="Bloem J."/>
            <person name="Labutti K."/>
            <person name="Salamov A."/>
            <person name="Andreopoulos B."/>
            <person name="Baker S."/>
            <person name="Barry K."/>
            <person name="Bills G."/>
            <person name="Bluhm B."/>
            <person name="Cannon C."/>
            <person name="Castanera R."/>
            <person name="Culley D."/>
            <person name="Daum C."/>
            <person name="Ezra D."/>
            <person name="Gonzalez J."/>
            <person name="Henrissat B."/>
            <person name="Kuo A."/>
            <person name="Liang C."/>
            <person name="Lipzen A."/>
            <person name="Lutzoni F."/>
            <person name="Magnuson J."/>
            <person name="Mondo S."/>
            <person name="Nolan M."/>
            <person name="Ohm R."/>
            <person name="Pangilinan J."/>
            <person name="Park H.-J."/>
            <person name="Ramirez L."/>
            <person name="Alfaro M."/>
            <person name="Sun H."/>
            <person name="Tritt A."/>
            <person name="Yoshinaga Y."/>
            <person name="Zwiers L.-H."/>
            <person name="Turgeon B."/>
            <person name="Goodwin S."/>
            <person name="Spatafora J."/>
            <person name="Crous P."/>
            <person name="Grigoriev I."/>
        </authorList>
    </citation>
    <scope>NUCLEOTIDE SEQUENCE</scope>
    <source>
        <strain evidence="1">SCOH1-5</strain>
    </source>
</reference>
<dbReference type="OrthoDB" id="3629819at2759"/>
<accession>A0A6A6FAV3</accession>
<gene>
    <name evidence="1" type="ORF">CERZMDRAFT_44799</name>
</gene>
<evidence type="ECO:0000313" key="1">
    <source>
        <dbReference type="EMBL" id="KAF2210552.1"/>
    </source>
</evidence>
<evidence type="ECO:0000313" key="2">
    <source>
        <dbReference type="Proteomes" id="UP000799539"/>
    </source>
</evidence>
<feature type="non-terminal residue" evidence="1">
    <location>
        <position position="1"/>
    </location>
</feature>
<sequence>GYQKIVKLCEFARKKHGLQWAWIDTCCIDKRSCAELSEAINSRFEWYLKPTFRLVFLPDVHELSGECAPFAAEEFVASKWFTRGWTLQELIAPYAIDFYDTSFQRTGHYNKSTSVNPQSSEIKALSLHILVQEATGISFEMLWAGEACSQTRWSSSSLQGLLCPAQCAEFIATKDQAVLPT</sequence>
<evidence type="ECO:0008006" key="3">
    <source>
        <dbReference type="Google" id="ProtNLM"/>
    </source>
</evidence>